<evidence type="ECO:0000313" key="3">
    <source>
        <dbReference type="Proteomes" id="UP000324222"/>
    </source>
</evidence>
<dbReference type="Proteomes" id="UP000324222">
    <property type="component" value="Unassembled WGS sequence"/>
</dbReference>
<evidence type="ECO:0000313" key="2">
    <source>
        <dbReference type="EMBL" id="MPC12027.1"/>
    </source>
</evidence>
<proteinExistence type="predicted"/>
<sequence length="77" mass="7955">MLTRGKVYIQNAIDENAQFIDSTPLHGNPNTTTTTTSTATSTTITTATSTAVFITHNAPASATITALSPIRANSTSA</sequence>
<protein>
    <submittedName>
        <fullName evidence="2">Uncharacterized protein</fullName>
    </submittedName>
</protein>
<name>A0A5B7CQC8_PORTR</name>
<organism evidence="2 3">
    <name type="scientific">Portunus trituberculatus</name>
    <name type="common">Swimming crab</name>
    <name type="synonym">Neptunus trituberculatus</name>
    <dbReference type="NCBI Taxonomy" id="210409"/>
    <lineage>
        <taxon>Eukaryota</taxon>
        <taxon>Metazoa</taxon>
        <taxon>Ecdysozoa</taxon>
        <taxon>Arthropoda</taxon>
        <taxon>Crustacea</taxon>
        <taxon>Multicrustacea</taxon>
        <taxon>Malacostraca</taxon>
        <taxon>Eumalacostraca</taxon>
        <taxon>Eucarida</taxon>
        <taxon>Decapoda</taxon>
        <taxon>Pleocyemata</taxon>
        <taxon>Brachyura</taxon>
        <taxon>Eubrachyura</taxon>
        <taxon>Portunoidea</taxon>
        <taxon>Portunidae</taxon>
        <taxon>Portuninae</taxon>
        <taxon>Portunus</taxon>
    </lineage>
</organism>
<dbReference type="AlphaFoldDB" id="A0A5B7CQC8"/>
<evidence type="ECO:0000256" key="1">
    <source>
        <dbReference type="SAM" id="MobiDB-lite"/>
    </source>
</evidence>
<comment type="caution">
    <text evidence="2">The sequence shown here is derived from an EMBL/GenBank/DDBJ whole genome shotgun (WGS) entry which is preliminary data.</text>
</comment>
<feature type="region of interest" description="Disordered" evidence="1">
    <location>
        <begin position="20"/>
        <end position="39"/>
    </location>
</feature>
<gene>
    <name evidence="2" type="ORF">E2C01_004704</name>
</gene>
<reference evidence="2 3" key="1">
    <citation type="submission" date="2019-05" db="EMBL/GenBank/DDBJ databases">
        <title>Another draft genome of Portunus trituberculatus and its Hox gene families provides insights of decapod evolution.</title>
        <authorList>
            <person name="Jeong J.-H."/>
            <person name="Song I."/>
            <person name="Kim S."/>
            <person name="Choi T."/>
            <person name="Kim D."/>
            <person name="Ryu S."/>
            <person name="Kim W."/>
        </authorList>
    </citation>
    <scope>NUCLEOTIDE SEQUENCE [LARGE SCALE GENOMIC DNA]</scope>
    <source>
        <tissue evidence="2">Muscle</tissue>
    </source>
</reference>
<keyword evidence="3" id="KW-1185">Reference proteome</keyword>
<dbReference type="EMBL" id="VSRR010000194">
    <property type="protein sequence ID" value="MPC12027.1"/>
    <property type="molecule type" value="Genomic_DNA"/>
</dbReference>
<accession>A0A5B7CQC8</accession>